<feature type="transmembrane region" description="Helical" evidence="1">
    <location>
        <begin position="210"/>
        <end position="232"/>
    </location>
</feature>
<sequence>MIKYGEDFRSEALNKDYFQALGSTRASVRMLSLAWAGLFVLSIDLTHVYFFIKEQFTVDPFSNVPFLFLCLLLLLMLGCQIMSFSKTFIYKHQLFSTAMLFVLINGIHLSLVLMDYILTILTNEVLKDSLIYSQIYWLSFTVLFICLTVYNVSWLKKQLGRGFSEKRAAGNSIAVSSVFSRSSLWIIFGITLLGGGLASLSGYYVQTFGIVSNIVFTSAFSRLIVEVGYLLYLRSKDKTYWEEGPKEDQSQFFLKTIDFKKAKHRLTTEVVLFLTLAVSLKLLNIDAENSPSWLIATIRIFGYAILLDAMISFVYSQIKKKR</sequence>
<keyword evidence="1" id="KW-0472">Membrane</keyword>
<organism evidence="2 3">
    <name type="scientific">Streptococcus parasanguinis F0405</name>
    <dbReference type="NCBI Taxonomy" id="905067"/>
    <lineage>
        <taxon>Bacteria</taxon>
        <taxon>Bacillati</taxon>
        <taxon>Bacillota</taxon>
        <taxon>Bacilli</taxon>
        <taxon>Lactobacillales</taxon>
        <taxon>Streptococcaceae</taxon>
        <taxon>Streptococcus</taxon>
    </lineage>
</organism>
<protein>
    <submittedName>
        <fullName evidence="2">Uncharacterized protein</fullName>
    </submittedName>
</protein>
<accession>E3CDB1</accession>
<keyword evidence="1" id="KW-1133">Transmembrane helix</keyword>
<comment type="caution">
    <text evidence="2">The sequence shown here is derived from an EMBL/GenBank/DDBJ whole genome shotgun (WGS) entry which is preliminary data.</text>
</comment>
<feature type="transmembrane region" description="Helical" evidence="1">
    <location>
        <begin position="293"/>
        <end position="315"/>
    </location>
</feature>
<dbReference type="Proteomes" id="UP000003812">
    <property type="component" value="Unassembled WGS sequence"/>
</dbReference>
<feature type="transmembrane region" description="Helical" evidence="1">
    <location>
        <begin position="33"/>
        <end position="52"/>
    </location>
</feature>
<evidence type="ECO:0000313" key="3">
    <source>
        <dbReference type="Proteomes" id="UP000003812"/>
    </source>
</evidence>
<dbReference type="AlphaFoldDB" id="E3CDB1"/>
<feature type="transmembrane region" description="Helical" evidence="1">
    <location>
        <begin position="94"/>
        <end position="114"/>
    </location>
</feature>
<feature type="transmembrane region" description="Helical" evidence="1">
    <location>
        <begin position="134"/>
        <end position="152"/>
    </location>
</feature>
<name>E3CDB1_STRPA</name>
<proteinExistence type="predicted"/>
<keyword evidence="1" id="KW-0812">Transmembrane</keyword>
<feature type="transmembrane region" description="Helical" evidence="1">
    <location>
        <begin position="184"/>
        <end position="204"/>
    </location>
</feature>
<evidence type="ECO:0000313" key="2">
    <source>
        <dbReference type="EMBL" id="EFQ55387.1"/>
    </source>
</evidence>
<dbReference type="EMBL" id="AEKM01000007">
    <property type="protein sequence ID" value="EFQ55387.1"/>
    <property type="molecule type" value="Genomic_DNA"/>
</dbReference>
<reference evidence="2 3" key="1">
    <citation type="submission" date="2010-10" db="EMBL/GenBank/DDBJ databases">
        <authorList>
            <person name="Durkin A.S."/>
            <person name="Madupu R."/>
            <person name="Torralba M."/>
            <person name="Gillis M."/>
            <person name="Methe B."/>
            <person name="Sutton G."/>
            <person name="Nelson K.E."/>
        </authorList>
    </citation>
    <scope>NUCLEOTIDE SEQUENCE [LARGE SCALE GENOMIC DNA]</scope>
    <source>
        <strain evidence="2 3">F0405</strain>
    </source>
</reference>
<evidence type="ECO:0000256" key="1">
    <source>
        <dbReference type="SAM" id="Phobius"/>
    </source>
</evidence>
<feature type="transmembrane region" description="Helical" evidence="1">
    <location>
        <begin position="270"/>
        <end position="287"/>
    </location>
</feature>
<feature type="transmembrane region" description="Helical" evidence="1">
    <location>
        <begin position="64"/>
        <end position="82"/>
    </location>
</feature>
<gene>
    <name evidence="2" type="ORF">HMPREF9626_0761</name>
</gene>